<feature type="transmembrane region" description="Helical" evidence="1">
    <location>
        <begin position="237"/>
        <end position="257"/>
    </location>
</feature>
<protein>
    <submittedName>
        <fullName evidence="2">Uncharacterized protein</fullName>
    </submittedName>
</protein>
<evidence type="ECO:0000256" key="1">
    <source>
        <dbReference type="SAM" id="Phobius"/>
    </source>
</evidence>
<proteinExistence type="predicted"/>
<feature type="transmembrane region" description="Helical" evidence="1">
    <location>
        <begin position="15"/>
        <end position="34"/>
    </location>
</feature>
<keyword evidence="1" id="KW-1133">Transmembrane helix</keyword>
<gene>
    <name evidence="2" type="ORF">EWM64_g9388</name>
</gene>
<feature type="transmembrane region" description="Helical" evidence="1">
    <location>
        <begin position="134"/>
        <end position="151"/>
    </location>
</feature>
<evidence type="ECO:0000313" key="2">
    <source>
        <dbReference type="EMBL" id="TFY74623.1"/>
    </source>
</evidence>
<dbReference type="EMBL" id="SFCI01001978">
    <property type="protein sequence ID" value="TFY74623.1"/>
    <property type="molecule type" value="Genomic_DNA"/>
</dbReference>
<accession>A0A4Y9ZL16</accession>
<evidence type="ECO:0000313" key="3">
    <source>
        <dbReference type="Proteomes" id="UP000298061"/>
    </source>
</evidence>
<feature type="transmembrane region" description="Helical" evidence="1">
    <location>
        <begin position="203"/>
        <end position="222"/>
    </location>
</feature>
<keyword evidence="1" id="KW-0472">Membrane</keyword>
<reference evidence="2 3" key="1">
    <citation type="submission" date="2019-02" db="EMBL/GenBank/DDBJ databases">
        <title>Genome sequencing of the rare red list fungi Hericium alpestre (H. flagellum).</title>
        <authorList>
            <person name="Buettner E."/>
            <person name="Kellner H."/>
        </authorList>
    </citation>
    <scope>NUCLEOTIDE SEQUENCE [LARGE SCALE GENOMIC DNA]</scope>
    <source>
        <strain evidence="2 3">DSM 108284</strain>
    </source>
</reference>
<keyword evidence="1" id="KW-0812">Transmembrane</keyword>
<dbReference type="OrthoDB" id="2562239at2759"/>
<dbReference type="Proteomes" id="UP000298061">
    <property type="component" value="Unassembled WGS sequence"/>
</dbReference>
<name>A0A4Y9ZL16_9AGAM</name>
<organism evidence="2 3">
    <name type="scientific">Hericium alpestre</name>
    <dbReference type="NCBI Taxonomy" id="135208"/>
    <lineage>
        <taxon>Eukaryota</taxon>
        <taxon>Fungi</taxon>
        <taxon>Dikarya</taxon>
        <taxon>Basidiomycota</taxon>
        <taxon>Agaricomycotina</taxon>
        <taxon>Agaricomycetes</taxon>
        <taxon>Russulales</taxon>
        <taxon>Hericiaceae</taxon>
        <taxon>Hericium</taxon>
    </lineage>
</organism>
<sequence length="289" mass="30974">MRTLSGGLPNSHQDTLPSIIFLALFGATSLLCLFRLLRTYRSPTRLLLTFVRMQLFELVRVATFVVRLMGIANYRAVTKGSGTFNETLLIVEQVLLSIGYLMPASTLVKLAGYHSSRREGGDVVGGVKRNITRLMELALMGAIVLGILAGTKVSKAQTDASAAQSVKTERTISAIIVTVVLALLVLFCARVSTARDTPASTSVWLGGTGLVLIVVPIFRLYSTGHPPADSNSTGAKAAFYILQVSVEWLVGASLLAVDAKAWCGIEDAGYVGAYRDEEAHKLAYVSGSY</sequence>
<dbReference type="AlphaFoldDB" id="A0A4Y9ZL16"/>
<feature type="transmembrane region" description="Helical" evidence="1">
    <location>
        <begin position="171"/>
        <end position="191"/>
    </location>
</feature>
<comment type="caution">
    <text evidence="2">The sequence shown here is derived from an EMBL/GenBank/DDBJ whole genome shotgun (WGS) entry which is preliminary data.</text>
</comment>
<keyword evidence="3" id="KW-1185">Reference proteome</keyword>